<dbReference type="InterPro" id="IPR035892">
    <property type="entry name" value="C2_domain_sf"/>
</dbReference>
<feature type="compositionally biased region" description="Basic and acidic residues" evidence="1">
    <location>
        <begin position="89"/>
        <end position="105"/>
    </location>
</feature>
<accession>A0AA35QXG7</accession>
<dbReference type="GO" id="GO:0001786">
    <property type="term" value="F:phosphatidylserine binding"/>
    <property type="evidence" value="ECO:0007669"/>
    <property type="project" value="TreeGrafter"/>
</dbReference>
<protein>
    <submittedName>
        <fullName evidence="3">Synaptotagmin 2</fullName>
    </submittedName>
</protein>
<dbReference type="SUPFAM" id="SSF49562">
    <property type="entry name" value="C2 domain (Calcium/lipid-binding domain, CaLB)"/>
    <property type="match status" value="2"/>
</dbReference>
<gene>
    <name evidence="3" type="ORF">GBAR_LOCUS1714</name>
</gene>
<organism evidence="3 4">
    <name type="scientific">Geodia barretti</name>
    <name type="common">Barrett's horny sponge</name>
    <dbReference type="NCBI Taxonomy" id="519541"/>
    <lineage>
        <taxon>Eukaryota</taxon>
        <taxon>Metazoa</taxon>
        <taxon>Porifera</taxon>
        <taxon>Demospongiae</taxon>
        <taxon>Heteroscleromorpha</taxon>
        <taxon>Tetractinellida</taxon>
        <taxon>Astrophorina</taxon>
        <taxon>Geodiidae</taxon>
        <taxon>Geodia</taxon>
    </lineage>
</organism>
<evidence type="ECO:0000313" key="4">
    <source>
        <dbReference type="Proteomes" id="UP001174909"/>
    </source>
</evidence>
<name>A0AA35QXG7_GEOBA</name>
<dbReference type="GO" id="GO:0005509">
    <property type="term" value="F:calcium ion binding"/>
    <property type="evidence" value="ECO:0007669"/>
    <property type="project" value="TreeGrafter"/>
</dbReference>
<dbReference type="GO" id="GO:0005544">
    <property type="term" value="F:calcium-dependent phospholipid binding"/>
    <property type="evidence" value="ECO:0007669"/>
    <property type="project" value="TreeGrafter"/>
</dbReference>
<feature type="domain" description="C2" evidence="2">
    <location>
        <begin position="497"/>
        <end position="624"/>
    </location>
</feature>
<feature type="compositionally biased region" description="Basic and acidic residues" evidence="1">
    <location>
        <begin position="269"/>
        <end position="278"/>
    </location>
</feature>
<feature type="compositionally biased region" description="Polar residues" evidence="1">
    <location>
        <begin position="115"/>
        <end position="128"/>
    </location>
</feature>
<reference evidence="3" key="1">
    <citation type="submission" date="2023-03" db="EMBL/GenBank/DDBJ databases">
        <authorList>
            <person name="Steffen K."/>
            <person name="Cardenas P."/>
        </authorList>
    </citation>
    <scope>NUCLEOTIDE SEQUENCE</scope>
</reference>
<evidence type="ECO:0000256" key="1">
    <source>
        <dbReference type="SAM" id="MobiDB-lite"/>
    </source>
</evidence>
<evidence type="ECO:0000313" key="3">
    <source>
        <dbReference type="EMBL" id="CAI7995554.1"/>
    </source>
</evidence>
<comment type="caution">
    <text evidence="3">The sequence shown here is derived from an EMBL/GenBank/DDBJ whole genome shotgun (WGS) entry which is preliminary data.</text>
</comment>
<dbReference type="Pfam" id="PF00168">
    <property type="entry name" value="C2"/>
    <property type="match status" value="2"/>
</dbReference>
<feature type="compositionally biased region" description="Polar residues" evidence="1">
    <location>
        <begin position="192"/>
        <end position="203"/>
    </location>
</feature>
<dbReference type="GO" id="GO:0070382">
    <property type="term" value="C:exocytic vesicle"/>
    <property type="evidence" value="ECO:0007669"/>
    <property type="project" value="TreeGrafter"/>
</dbReference>
<feature type="region of interest" description="Disordered" evidence="1">
    <location>
        <begin position="25"/>
        <end position="330"/>
    </location>
</feature>
<dbReference type="Proteomes" id="UP001174909">
    <property type="component" value="Unassembled WGS sequence"/>
</dbReference>
<dbReference type="GO" id="GO:0030276">
    <property type="term" value="F:clathrin binding"/>
    <property type="evidence" value="ECO:0007669"/>
    <property type="project" value="TreeGrafter"/>
</dbReference>
<dbReference type="GO" id="GO:0000149">
    <property type="term" value="F:SNARE binding"/>
    <property type="evidence" value="ECO:0007669"/>
    <property type="project" value="TreeGrafter"/>
</dbReference>
<feature type="compositionally biased region" description="Basic residues" evidence="1">
    <location>
        <begin position="222"/>
        <end position="236"/>
    </location>
</feature>
<feature type="compositionally biased region" description="Polar residues" evidence="1">
    <location>
        <begin position="47"/>
        <end position="57"/>
    </location>
</feature>
<feature type="compositionally biased region" description="Basic and acidic residues" evidence="1">
    <location>
        <begin position="68"/>
        <end position="80"/>
    </location>
</feature>
<dbReference type="PANTHER" id="PTHR10024">
    <property type="entry name" value="SYNAPTOTAGMIN"/>
    <property type="match status" value="1"/>
</dbReference>
<dbReference type="GO" id="GO:0005886">
    <property type="term" value="C:plasma membrane"/>
    <property type="evidence" value="ECO:0007669"/>
    <property type="project" value="TreeGrafter"/>
</dbReference>
<evidence type="ECO:0000259" key="2">
    <source>
        <dbReference type="PROSITE" id="PS50004"/>
    </source>
</evidence>
<dbReference type="GO" id="GO:0017156">
    <property type="term" value="P:calcium-ion regulated exocytosis"/>
    <property type="evidence" value="ECO:0007669"/>
    <property type="project" value="TreeGrafter"/>
</dbReference>
<feature type="compositionally biased region" description="Basic and acidic residues" evidence="1">
    <location>
        <begin position="165"/>
        <end position="180"/>
    </location>
</feature>
<dbReference type="PROSITE" id="PS50004">
    <property type="entry name" value="C2"/>
    <property type="match status" value="2"/>
</dbReference>
<proteinExistence type="predicted"/>
<sequence length="640" mass="70793">MIRTLHVPLLHLPHLILRYSPQWVGRNKSQFPSPRKKQGTMEPETPHSGQQYHQGRSQDGGEISLVAEGRRSATIEREKPSAAPRKRAGSVDRDKGREVRSETLDRKRRTPDPQPSSEFKTVNLSSKRTPPVTVAGESKSSYSPVFPAEVSSELKSSVGARGKKGSREEMTFTHHQEEHSNPSLKDIGKRVSITSEGSVDSQQGGEGVSRADSGSSGDHAWKRQGARRTARSKHTTRPNAEVEEEDQGPRGRLRSGALSGGGRAARKTHSGEDGEGSRSRTRSGALSGSDAQPFRRGRSPRGSPRPRGGVGVETDGRFPEPLEQFGVEEAESIRRARAGDRRAGRTGGDLLVATDGQYGSIELSLEYVAVDQILSVTIHRCRGLPGVDRNGLSDPYVKLFISPHAPKKHVVFKTVIHRHTVNPQFDQNFVFQNLTPDCLEKKSIVLVVLDRHDASKNHPIGGISVPLYEVTPGQKTNIRKLLGDPEKAVKEVMEKTEVGKVELNFKYDVTAGFLLVGINQAVILTSRSSKNYPNSYVTCHLMTQAMSVNVKRKTKTVNRAAMPIFDQVLEISVAYAQLSSAVLVVSMWDHKKVAKDVFLGEVVLKGRKFWEKVKSCDLLNHEWFHLQEQQDSFRESSPVF</sequence>
<keyword evidence="4" id="KW-1185">Reference proteome</keyword>
<dbReference type="AlphaFoldDB" id="A0AA35QXG7"/>
<dbReference type="SMART" id="SM00239">
    <property type="entry name" value="C2"/>
    <property type="match status" value="2"/>
</dbReference>
<feature type="domain" description="C2" evidence="2">
    <location>
        <begin position="357"/>
        <end position="480"/>
    </location>
</feature>
<dbReference type="EMBL" id="CASHTH010000248">
    <property type="protein sequence ID" value="CAI7995554.1"/>
    <property type="molecule type" value="Genomic_DNA"/>
</dbReference>
<dbReference type="InterPro" id="IPR000008">
    <property type="entry name" value="C2_dom"/>
</dbReference>
<dbReference type="Gene3D" id="2.60.40.150">
    <property type="entry name" value="C2 domain"/>
    <property type="match status" value="2"/>
</dbReference>